<dbReference type="InterPro" id="IPR016181">
    <property type="entry name" value="Acyl_CoA_acyltransferase"/>
</dbReference>
<dbReference type="Gene3D" id="3.40.630.30">
    <property type="match status" value="1"/>
</dbReference>
<gene>
    <name evidence="2" type="ORF">DH2020_003535</name>
</gene>
<evidence type="ECO:0000313" key="2">
    <source>
        <dbReference type="EMBL" id="KAK6160154.1"/>
    </source>
</evidence>
<dbReference type="InterPro" id="IPR000182">
    <property type="entry name" value="GNAT_dom"/>
</dbReference>
<dbReference type="PANTHER" id="PTHR47489:SF2">
    <property type="entry name" value="GCN5-RELATED N-ACETYLTRANSFERASE 5, CHLOROPLASTIC"/>
    <property type="match status" value="1"/>
</dbReference>
<sequence length="301" mass="34626">MARELSVSISLHCQPHHHRHHLSAVKHHHHHPFLRFPKSSHYNLSLSLSASHSSSSSPSSSSLQTLLQTGRFLTNEELEKLEFLGNYSYHQELESGLLWVRVMREEEMDMTVNLLSESFAESMMMATSYVKLLEFLVKNYLIERREMMPHNATLLGVYRENGEEDFELAGTVELTFDRKGANANPPTPTPPKNSPYICNMAVRKPLRRRGIGWHLLKAGEELITKMSSSREVHLHCRMIDEGPFNMYTKAGYSVVKTDSILTLLTLQRRRHLMRKELHVSEDASELDIPNDQFTKSADVYK</sequence>
<dbReference type="Pfam" id="PF00583">
    <property type="entry name" value="Acetyltransf_1"/>
    <property type="match status" value="1"/>
</dbReference>
<dbReference type="SUPFAM" id="SSF55729">
    <property type="entry name" value="Acyl-CoA N-acyltransferases (Nat)"/>
    <property type="match status" value="1"/>
</dbReference>
<reference evidence="2 3" key="1">
    <citation type="journal article" date="2021" name="Comput. Struct. Biotechnol. J.">
        <title>De novo genome assembly of the potent medicinal plant Rehmannia glutinosa using nanopore technology.</title>
        <authorList>
            <person name="Ma L."/>
            <person name="Dong C."/>
            <person name="Song C."/>
            <person name="Wang X."/>
            <person name="Zheng X."/>
            <person name="Niu Y."/>
            <person name="Chen S."/>
            <person name="Feng W."/>
        </authorList>
    </citation>
    <scope>NUCLEOTIDE SEQUENCE [LARGE SCALE GENOMIC DNA]</scope>
    <source>
        <strain evidence="2">DH-2019</strain>
    </source>
</reference>
<dbReference type="PANTHER" id="PTHR47489">
    <property type="entry name" value="ACYL-COA N-ACYLTRANSFERASES (NAT) SUPERFAMILY PROTEIN"/>
    <property type="match status" value="1"/>
</dbReference>
<dbReference type="EMBL" id="JABTTQ020000003">
    <property type="protein sequence ID" value="KAK6160154.1"/>
    <property type="molecule type" value="Genomic_DNA"/>
</dbReference>
<dbReference type="PROSITE" id="PS51186">
    <property type="entry name" value="GNAT"/>
    <property type="match status" value="1"/>
</dbReference>
<name>A0ABR0XLV2_REHGL</name>
<evidence type="ECO:0000259" key="1">
    <source>
        <dbReference type="PROSITE" id="PS51186"/>
    </source>
</evidence>
<comment type="caution">
    <text evidence="2">The sequence shown here is derived from an EMBL/GenBank/DDBJ whole genome shotgun (WGS) entry which is preliminary data.</text>
</comment>
<dbReference type="CDD" id="cd04301">
    <property type="entry name" value="NAT_SF"/>
    <property type="match status" value="1"/>
</dbReference>
<evidence type="ECO:0000313" key="3">
    <source>
        <dbReference type="Proteomes" id="UP001318860"/>
    </source>
</evidence>
<accession>A0ABR0XLV2</accession>
<proteinExistence type="predicted"/>
<dbReference type="Proteomes" id="UP001318860">
    <property type="component" value="Unassembled WGS sequence"/>
</dbReference>
<feature type="domain" description="N-acetyltransferase" evidence="1">
    <location>
        <begin position="98"/>
        <end position="278"/>
    </location>
</feature>
<protein>
    <recommendedName>
        <fullName evidence="1">N-acetyltransferase domain-containing protein</fullName>
    </recommendedName>
</protein>
<keyword evidence="3" id="KW-1185">Reference proteome</keyword>
<organism evidence="2 3">
    <name type="scientific">Rehmannia glutinosa</name>
    <name type="common">Chinese foxglove</name>
    <dbReference type="NCBI Taxonomy" id="99300"/>
    <lineage>
        <taxon>Eukaryota</taxon>
        <taxon>Viridiplantae</taxon>
        <taxon>Streptophyta</taxon>
        <taxon>Embryophyta</taxon>
        <taxon>Tracheophyta</taxon>
        <taxon>Spermatophyta</taxon>
        <taxon>Magnoliopsida</taxon>
        <taxon>eudicotyledons</taxon>
        <taxon>Gunneridae</taxon>
        <taxon>Pentapetalae</taxon>
        <taxon>asterids</taxon>
        <taxon>lamiids</taxon>
        <taxon>Lamiales</taxon>
        <taxon>Orobanchaceae</taxon>
        <taxon>Rehmannieae</taxon>
        <taxon>Rehmannia</taxon>
    </lineage>
</organism>